<gene>
    <name evidence="3" type="primary">rkpK_2</name>
    <name evidence="3" type="ORF">MET9862_04731</name>
</gene>
<dbReference type="Proteomes" id="UP000410984">
    <property type="component" value="Unassembled WGS sequence"/>
</dbReference>
<name>A0A509EI95_9HYPH</name>
<evidence type="ECO:0000259" key="2">
    <source>
        <dbReference type="SMART" id="SM00984"/>
    </source>
</evidence>
<accession>A0A509EI95</accession>
<evidence type="ECO:0000313" key="3">
    <source>
        <dbReference type="EMBL" id="VUD74106.1"/>
    </source>
</evidence>
<evidence type="ECO:0000313" key="4">
    <source>
        <dbReference type="Proteomes" id="UP000410984"/>
    </source>
</evidence>
<dbReference type="PANTHER" id="PTHR43750">
    <property type="entry name" value="UDP-GLUCOSE 6-DEHYDROGENASE TUAD"/>
    <property type="match status" value="1"/>
</dbReference>
<dbReference type="Pfam" id="PF03720">
    <property type="entry name" value="UDPG_MGDP_dh_C"/>
    <property type="match status" value="1"/>
</dbReference>
<dbReference type="PANTHER" id="PTHR43750:SF3">
    <property type="entry name" value="UDP-GLUCOSE 6-DEHYDROGENASE TUAD"/>
    <property type="match status" value="1"/>
</dbReference>
<feature type="domain" description="UDP-glucose/GDP-mannose dehydrogenase C-terminal" evidence="2">
    <location>
        <begin position="1"/>
        <end position="80"/>
    </location>
</feature>
<dbReference type="EMBL" id="CABFPH010000102">
    <property type="protein sequence ID" value="VUD74106.1"/>
    <property type="molecule type" value="Genomic_DNA"/>
</dbReference>
<keyword evidence="3" id="KW-0560">Oxidoreductase</keyword>
<dbReference type="InterPro" id="IPR036220">
    <property type="entry name" value="UDP-Glc/GDP-Man_DH_C_sf"/>
</dbReference>
<dbReference type="AlphaFoldDB" id="A0A509EI95"/>
<sequence length="98" mass="10670">MAGLQDAGARVRAYDPEGMDQARALMPGLAYAEDPYACAEGADALVIVTEWDAFRALDFARLRERMAQPVLVDLRNVYSAEDAEKHGFSYTGVGKKSA</sequence>
<keyword evidence="4" id="KW-1185">Reference proteome</keyword>
<dbReference type="Gene3D" id="3.40.50.720">
    <property type="entry name" value="NAD(P)-binding Rossmann-like Domain"/>
    <property type="match status" value="1"/>
</dbReference>
<evidence type="ECO:0000256" key="1">
    <source>
        <dbReference type="ARBA" id="ARBA00015132"/>
    </source>
</evidence>
<protein>
    <recommendedName>
        <fullName evidence="1">UDP-glucose 6-dehydrogenase</fullName>
    </recommendedName>
</protein>
<dbReference type="SMART" id="SM00984">
    <property type="entry name" value="UDPG_MGDP_dh_C"/>
    <property type="match status" value="1"/>
</dbReference>
<dbReference type="SUPFAM" id="SSF52413">
    <property type="entry name" value="UDP-glucose/GDP-mannose dehydrogenase C-terminal domain"/>
    <property type="match status" value="1"/>
</dbReference>
<reference evidence="3 4" key="1">
    <citation type="submission" date="2019-06" db="EMBL/GenBank/DDBJ databases">
        <authorList>
            <person name="Rodrigo-Torres L."/>
            <person name="Arahal R. D."/>
            <person name="Lucena T."/>
        </authorList>
    </citation>
    <scope>NUCLEOTIDE SEQUENCE [LARGE SCALE GENOMIC DNA]</scope>
    <source>
        <strain evidence="3 4">SB0023/3</strain>
    </source>
</reference>
<dbReference type="InterPro" id="IPR014027">
    <property type="entry name" value="UDP-Glc/GDP-Man_DH_C"/>
</dbReference>
<dbReference type="GO" id="GO:0051287">
    <property type="term" value="F:NAD binding"/>
    <property type="evidence" value="ECO:0007669"/>
    <property type="project" value="InterPro"/>
</dbReference>
<organism evidence="3 4">
    <name type="scientific">Methylobacterium symbioticum</name>
    <dbReference type="NCBI Taxonomy" id="2584084"/>
    <lineage>
        <taxon>Bacteria</taxon>
        <taxon>Pseudomonadati</taxon>
        <taxon>Pseudomonadota</taxon>
        <taxon>Alphaproteobacteria</taxon>
        <taxon>Hyphomicrobiales</taxon>
        <taxon>Methylobacteriaceae</taxon>
        <taxon>Methylobacterium</taxon>
    </lineage>
</organism>
<dbReference type="GO" id="GO:0016616">
    <property type="term" value="F:oxidoreductase activity, acting on the CH-OH group of donors, NAD or NADP as acceptor"/>
    <property type="evidence" value="ECO:0007669"/>
    <property type="project" value="InterPro"/>
</dbReference>
<proteinExistence type="predicted"/>